<comment type="caution">
    <text evidence="2">The sequence shown here is derived from an EMBL/GenBank/DDBJ whole genome shotgun (WGS) entry which is preliminary data.</text>
</comment>
<keyword evidence="3" id="KW-1185">Reference proteome</keyword>
<dbReference type="EMBL" id="JBBMFS010000003">
    <property type="protein sequence ID" value="MEQ2554365.1"/>
    <property type="molecule type" value="Genomic_DNA"/>
</dbReference>
<sequence length="537" mass="63781">MEPKDFLKNFDKRMKCVGRYAVLCGNSFDKKTWKEYGIETKDEQMNMLFTLLLYIMEYSLKEEDCTIDDIALFLEDISFEYYNRKISFDKSRDFARFMVEEVLGNAGNSMYFKVFRYETKSYGEVNIRYIDNKVVYQDGGVKRTSYFLTEEGYNMVLATMEMENNLKLTVHEMLFKLHLEKADYNKAVEDIKNVFGQLRKQSQKIQEAVHAVKRNALSYSIEEYRQLVEENISTVVETREKFNMHREFIEEKIKEFEEKEMNAQDFTAKEKENLNSLRVIGRYLTGTLDEHQKILGQHFDLKKLYDYELENYSNMTMVQRFPFRSGIYDKILKDAALLINADRILNPLFIGQTDKIFNPEKMLEFQKKLKKSEVPEEETQLDFDANAYNLEREQKHRERMKKYEDSVRVLMYELSERREMDLKDLSTQLSMESREKLIPTAQIFREIIIEFLTAGEIHLHALRKEQEGYLMDTSEGFVLNEMLLTVTEEAALKKINTIYIEPCEEVPPVYFKDVKDEQGNIKNIKCSNVKFRCEEGQ</sequence>
<gene>
    <name evidence="2" type="ORF">WMO37_04940</name>
</gene>
<keyword evidence="1" id="KW-0175">Coiled coil</keyword>
<evidence type="ECO:0000313" key="3">
    <source>
        <dbReference type="Proteomes" id="UP001546774"/>
    </source>
</evidence>
<proteinExistence type="predicted"/>
<evidence type="ECO:0000313" key="2">
    <source>
        <dbReference type="EMBL" id="MEQ2554365.1"/>
    </source>
</evidence>
<protein>
    <recommendedName>
        <fullName evidence="4">Replicative DNA helicase</fullName>
    </recommendedName>
</protein>
<evidence type="ECO:0008006" key="4">
    <source>
        <dbReference type="Google" id="ProtNLM"/>
    </source>
</evidence>
<reference evidence="2" key="1">
    <citation type="submission" date="2024-03" db="EMBL/GenBank/DDBJ databases">
        <title>Human intestinal bacterial collection.</title>
        <authorList>
            <person name="Pauvert C."/>
            <person name="Hitch T.C.A."/>
            <person name="Clavel T."/>
        </authorList>
    </citation>
    <scope>NUCLEOTIDE SEQUENCE [LARGE SCALE GENOMIC DNA]</scope>
    <source>
        <strain evidence="2">CLA-AA-H89B</strain>
    </source>
</reference>
<dbReference type="Proteomes" id="UP001546774">
    <property type="component" value="Unassembled WGS sequence"/>
</dbReference>
<name>A0ABV1H4G8_9FIRM</name>
<accession>A0ABV1H4G8</accession>
<organism evidence="2 3">
    <name type="scientific">Lachnospira intestinalis</name>
    <dbReference type="NCBI Taxonomy" id="3133158"/>
    <lineage>
        <taxon>Bacteria</taxon>
        <taxon>Bacillati</taxon>
        <taxon>Bacillota</taxon>
        <taxon>Clostridia</taxon>
        <taxon>Lachnospirales</taxon>
        <taxon>Lachnospiraceae</taxon>
        <taxon>Lachnospira</taxon>
    </lineage>
</organism>
<evidence type="ECO:0000256" key="1">
    <source>
        <dbReference type="SAM" id="Coils"/>
    </source>
</evidence>
<feature type="coiled-coil region" evidence="1">
    <location>
        <begin position="239"/>
        <end position="269"/>
    </location>
</feature>